<gene>
    <name evidence="4" type="ORF">GLS40_00785</name>
</gene>
<dbReference type="Proteomes" id="UP000443843">
    <property type="component" value="Unassembled WGS sequence"/>
</dbReference>
<sequence length="175" mass="19172">MTRDPVVEILPRDYDAAVPGLTGVLHACVHAGASVNFILPFPVEEARAFWTGKVAGAMQGGKRRLWVAREGDRILGCVMLDWDTPPNQTHRAEVTKMLVHPEARRRGLARLLLMRLLQGARDAGKTLITLDTTTGSAAQGLYAAAGFEVAGSIPQFSRAPLEDRLEATTYMYRML</sequence>
<dbReference type="AlphaFoldDB" id="A0A844WA77"/>
<evidence type="ECO:0000256" key="2">
    <source>
        <dbReference type="ARBA" id="ARBA00023315"/>
    </source>
</evidence>
<evidence type="ECO:0000256" key="1">
    <source>
        <dbReference type="ARBA" id="ARBA00022679"/>
    </source>
</evidence>
<reference evidence="4 5" key="1">
    <citation type="submission" date="2019-11" db="EMBL/GenBank/DDBJ databases">
        <title>Pseudooceanicola pacifica sp. nov., isolated from deep-sea sediment of the Pacific Ocean.</title>
        <authorList>
            <person name="Lyu L."/>
        </authorList>
    </citation>
    <scope>NUCLEOTIDE SEQUENCE [LARGE SCALE GENOMIC DNA]</scope>
    <source>
        <strain evidence="4 5">216_PA32_1</strain>
    </source>
</reference>
<keyword evidence="5" id="KW-1185">Reference proteome</keyword>
<dbReference type="InterPro" id="IPR050832">
    <property type="entry name" value="Bact_Acetyltransf"/>
</dbReference>
<dbReference type="RefSeq" id="WP_160380697.1">
    <property type="nucleotide sequence ID" value="NZ_WNXQ01000001.1"/>
</dbReference>
<keyword evidence="2" id="KW-0012">Acyltransferase</keyword>
<protein>
    <submittedName>
        <fullName evidence="4">GNAT family N-acetyltransferase</fullName>
    </submittedName>
</protein>
<dbReference type="Gene3D" id="3.40.630.30">
    <property type="match status" value="1"/>
</dbReference>
<evidence type="ECO:0000259" key="3">
    <source>
        <dbReference type="PROSITE" id="PS51186"/>
    </source>
</evidence>
<dbReference type="EMBL" id="WNXQ01000001">
    <property type="protein sequence ID" value="MWB76552.1"/>
    <property type="molecule type" value="Genomic_DNA"/>
</dbReference>
<dbReference type="SUPFAM" id="SSF55729">
    <property type="entry name" value="Acyl-CoA N-acyltransferases (Nat)"/>
    <property type="match status" value="1"/>
</dbReference>
<dbReference type="InterPro" id="IPR016181">
    <property type="entry name" value="Acyl_CoA_acyltransferase"/>
</dbReference>
<proteinExistence type="predicted"/>
<organism evidence="4 5">
    <name type="scientific">Pseudooceanicola pacificus</name>
    <dbReference type="NCBI Taxonomy" id="2676438"/>
    <lineage>
        <taxon>Bacteria</taxon>
        <taxon>Pseudomonadati</taxon>
        <taxon>Pseudomonadota</taxon>
        <taxon>Alphaproteobacteria</taxon>
        <taxon>Rhodobacterales</taxon>
        <taxon>Paracoccaceae</taxon>
        <taxon>Pseudooceanicola</taxon>
    </lineage>
</organism>
<evidence type="ECO:0000313" key="5">
    <source>
        <dbReference type="Proteomes" id="UP000443843"/>
    </source>
</evidence>
<dbReference type="Pfam" id="PF00583">
    <property type="entry name" value="Acetyltransf_1"/>
    <property type="match status" value="1"/>
</dbReference>
<dbReference type="InterPro" id="IPR000182">
    <property type="entry name" value="GNAT_dom"/>
</dbReference>
<name>A0A844WA77_9RHOB</name>
<accession>A0A844WA77</accession>
<dbReference type="PANTHER" id="PTHR43877">
    <property type="entry name" value="AMINOALKYLPHOSPHONATE N-ACETYLTRANSFERASE-RELATED-RELATED"/>
    <property type="match status" value="1"/>
</dbReference>
<feature type="domain" description="N-acetyltransferase" evidence="3">
    <location>
        <begin position="23"/>
        <end position="175"/>
    </location>
</feature>
<keyword evidence="1 4" id="KW-0808">Transferase</keyword>
<dbReference type="PROSITE" id="PS51186">
    <property type="entry name" value="GNAT"/>
    <property type="match status" value="1"/>
</dbReference>
<comment type="caution">
    <text evidence="4">The sequence shown here is derived from an EMBL/GenBank/DDBJ whole genome shotgun (WGS) entry which is preliminary data.</text>
</comment>
<evidence type="ECO:0000313" key="4">
    <source>
        <dbReference type="EMBL" id="MWB76552.1"/>
    </source>
</evidence>
<dbReference type="GO" id="GO:0016747">
    <property type="term" value="F:acyltransferase activity, transferring groups other than amino-acyl groups"/>
    <property type="evidence" value="ECO:0007669"/>
    <property type="project" value="InterPro"/>
</dbReference>